<protein>
    <submittedName>
        <fullName evidence="1">Uncharacterized protein</fullName>
    </submittedName>
</protein>
<dbReference type="EnsemblMetazoa" id="CLYHEMT005283.1">
    <property type="protein sequence ID" value="CLYHEMP005283.1"/>
    <property type="gene ID" value="CLYHEMG005283"/>
</dbReference>
<dbReference type="OrthoDB" id="275000at2759"/>
<dbReference type="GO" id="GO:0005840">
    <property type="term" value="C:ribosome"/>
    <property type="evidence" value="ECO:0007669"/>
    <property type="project" value="InterPro"/>
</dbReference>
<dbReference type="GO" id="GO:0006412">
    <property type="term" value="P:translation"/>
    <property type="evidence" value="ECO:0007669"/>
    <property type="project" value="InterPro"/>
</dbReference>
<proteinExistence type="predicted"/>
<name>A0A7M5WJP8_9CNID</name>
<dbReference type="GO" id="GO:0003735">
    <property type="term" value="F:structural constituent of ribosome"/>
    <property type="evidence" value="ECO:0007669"/>
    <property type="project" value="InterPro"/>
</dbReference>
<dbReference type="AlphaFoldDB" id="A0A7M5WJP8"/>
<sequence>FSTFQLIELTQRSQPPPDLLTLQDGFLLRPDEIKEKFTGKRIHNRRWKKRLLLPKELNEEEFKSQCRVEASKILLQDEEAINKLYGELADRYRGRYGGFVNITPLPNQKNKHFPWLAYVEYQENDLPPLPVFPEYADGLLKGRPRLYTEEELRLYDKIQHPDSP</sequence>
<dbReference type="SUPFAM" id="SSF64263">
    <property type="entry name" value="Prokaryotic ribosomal protein L17"/>
    <property type="match status" value="1"/>
</dbReference>
<keyword evidence="2" id="KW-1185">Reference proteome</keyword>
<accession>A0A7M5WJP8</accession>
<evidence type="ECO:0000313" key="2">
    <source>
        <dbReference type="Proteomes" id="UP000594262"/>
    </source>
</evidence>
<evidence type="ECO:0000313" key="1">
    <source>
        <dbReference type="EnsemblMetazoa" id="CLYHEMP005283.1"/>
    </source>
</evidence>
<organism evidence="1 2">
    <name type="scientific">Clytia hemisphaerica</name>
    <dbReference type="NCBI Taxonomy" id="252671"/>
    <lineage>
        <taxon>Eukaryota</taxon>
        <taxon>Metazoa</taxon>
        <taxon>Cnidaria</taxon>
        <taxon>Hydrozoa</taxon>
        <taxon>Hydroidolina</taxon>
        <taxon>Leptothecata</taxon>
        <taxon>Obeliida</taxon>
        <taxon>Clytiidae</taxon>
        <taxon>Clytia</taxon>
    </lineage>
</organism>
<dbReference type="Proteomes" id="UP000594262">
    <property type="component" value="Unplaced"/>
</dbReference>
<dbReference type="InterPro" id="IPR036373">
    <property type="entry name" value="Ribosomal_bL17_sf"/>
</dbReference>
<dbReference type="Gene3D" id="3.90.1030.10">
    <property type="entry name" value="Ribosomal protein L17"/>
    <property type="match status" value="1"/>
</dbReference>
<reference evidence="1" key="1">
    <citation type="submission" date="2021-01" db="UniProtKB">
        <authorList>
            <consortium name="EnsemblMetazoa"/>
        </authorList>
    </citation>
    <scope>IDENTIFICATION</scope>
</reference>